<dbReference type="GO" id="GO:0034399">
    <property type="term" value="C:nuclear periphery"/>
    <property type="evidence" value="ECO:0007669"/>
    <property type="project" value="TreeGrafter"/>
</dbReference>
<evidence type="ECO:0000313" key="10">
    <source>
        <dbReference type="EMBL" id="KAK9927854.1"/>
    </source>
</evidence>
<evidence type="ECO:0000256" key="8">
    <source>
        <dbReference type="SAM" id="Phobius"/>
    </source>
</evidence>
<evidence type="ECO:0000256" key="4">
    <source>
        <dbReference type="ARBA" id="ARBA00022989"/>
    </source>
</evidence>
<protein>
    <recommendedName>
        <fullName evidence="9">Man1/Src1-like C-terminal domain-containing protein</fullName>
    </recommendedName>
</protein>
<dbReference type="GO" id="GO:0005783">
    <property type="term" value="C:endoplasmic reticulum"/>
    <property type="evidence" value="ECO:0007669"/>
    <property type="project" value="TreeGrafter"/>
</dbReference>
<keyword evidence="5 8" id="KW-0472">Membrane</keyword>
<evidence type="ECO:0000256" key="5">
    <source>
        <dbReference type="ARBA" id="ARBA00023136"/>
    </source>
</evidence>
<dbReference type="InterPro" id="IPR044780">
    <property type="entry name" value="Heh2/Src1"/>
</dbReference>
<keyword evidence="2" id="KW-0597">Phosphoprotein</keyword>
<evidence type="ECO:0000259" key="9">
    <source>
        <dbReference type="Pfam" id="PF09402"/>
    </source>
</evidence>
<keyword evidence="3 8" id="KW-0812">Transmembrane</keyword>
<evidence type="ECO:0000256" key="1">
    <source>
        <dbReference type="ARBA" id="ARBA00004540"/>
    </source>
</evidence>
<dbReference type="EMBL" id="JBEDUW010000005">
    <property type="protein sequence ID" value="KAK9927854.1"/>
    <property type="molecule type" value="Genomic_DNA"/>
</dbReference>
<dbReference type="Proteomes" id="UP001457282">
    <property type="component" value="Unassembled WGS sequence"/>
</dbReference>
<feature type="compositionally biased region" description="Basic residues" evidence="7">
    <location>
        <begin position="1"/>
        <end position="17"/>
    </location>
</feature>
<comment type="subcellular location">
    <subcellularLocation>
        <location evidence="1">Nucleus inner membrane</location>
    </subcellularLocation>
</comment>
<gene>
    <name evidence="10" type="ORF">M0R45_025020</name>
</gene>
<feature type="region of interest" description="Disordered" evidence="7">
    <location>
        <begin position="354"/>
        <end position="375"/>
    </location>
</feature>
<dbReference type="GO" id="GO:0071763">
    <property type="term" value="P:nuclear membrane organization"/>
    <property type="evidence" value="ECO:0007669"/>
    <property type="project" value="TreeGrafter"/>
</dbReference>
<dbReference type="InterPro" id="IPR018996">
    <property type="entry name" value="Man1/Src1-like_C"/>
</dbReference>
<dbReference type="PANTHER" id="PTHR47808">
    <property type="entry name" value="INNER NUCLEAR MEMBRANE PROTEIN HEH2-RELATED"/>
    <property type="match status" value="1"/>
</dbReference>
<dbReference type="GO" id="GO:0003682">
    <property type="term" value="F:chromatin binding"/>
    <property type="evidence" value="ECO:0007669"/>
    <property type="project" value="InterPro"/>
</dbReference>
<dbReference type="PANTHER" id="PTHR47808:SF2">
    <property type="entry name" value="LEM DOMAIN-CONTAINING PROTEIN 2"/>
    <property type="match status" value="1"/>
</dbReference>
<keyword evidence="11" id="KW-1185">Reference proteome</keyword>
<proteinExistence type="predicted"/>
<feature type="transmembrane region" description="Helical" evidence="8">
    <location>
        <begin position="231"/>
        <end position="249"/>
    </location>
</feature>
<evidence type="ECO:0000256" key="6">
    <source>
        <dbReference type="ARBA" id="ARBA00023242"/>
    </source>
</evidence>
<feature type="transmembrane region" description="Helical" evidence="8">
    <location>
        <begin position="43"/>
        <end position="63"/>
    </location>
</feature>
<evidence type="ECO:0000256" key="7">
    <source>
        <dbReference type="SAM" id="MobiDB-lite"/>
    </source>
</evidence>
<accession>A0AAW1WVU7</accession>
<evidence type="ECO:0000313" key="11">
    <source>
        <dbReference type="Proteomes" id="UP001457282"/>
    </source>
</evidence>
<evidence type="ECO:0000256" key="3">
    <source>
        <dbReference type="ARBA" id="ARBA00022692"/>
    </source>
</evidence>
<evidence type="ECO:0000256" key="2">
    <source>
        <dbReference type="ARBA" id="ARBA00022553"/>
    </source>
</evidence>
<keyword evidence="6" id="KW-0539">Nucleus</keyword>
<feature type="compositionally biased region" description="Low complexity" evidence="7">
    <location>
        <begin position="18"/>
        <end position="27"/>
    </location>
</feature>
<dbReference type="InterPro" id="IPR041885">
    <property type="entry name" value="MAN1_winged_helix_dom"/>
</dbReference>
<feature type="domain" description="Man1/Src1-like C-terminal" evidence="9">
    <location>
        <begin position="80"/>
        <end position="341"/>
    </location>
</feature>
<dbReference type="Gene3D" id="1.10.10.1180">
    <property type="entry name" value="MAN1, winged-helix domain"/>
    <property type="match status" value="1"/>
</dbReference>
<feature type="region of interest" description="Disordered" evidence="7">
    <location>
        <begin position="1"/>
        <end position="27"/>
    </location>
</feature>
<dbReference type="Pfam" id="PF09402">
    <property type="entry name" value="MSC"/>
    <property type="match status" value="1"/>
</dbReference>
<dbReference type="GO" id="GO:0005637">
    <property type="term" value="C:nuclear inner membrane"/>
    <property type="evidence" value="ECO:0007669"/>
    <property type="project" value="UniProtKB-SubCell"/>
</dbReference>
<dbReference type="AlphaFoldDB" id="A0AAW1WVU7"/>
<organism evidence="10 11">
    <name type="scientific">Rubus argutus</name>
    <name type="common">Southern blackberry</name>
    <dbReference type="NCBI Taxonomy" id="59490"/>
    <lineage>
        <taxon>Eukaryota</taxon>
        <taxon>Viridiplantae</taxon>
        <taxon>Streptophyta</taxon>
        <taxon>Embryophyta</taxon>
        <taxon>Tracheophyta</taxon>
        <taxon>Spermatophyta</taxon>
        <taxon>Magnoliopsida</taxon>
        <taxon>eudicotyledons</taxon>
        <taxon>Gunneridae</taxon>
        <taxon>Pentapetalae</taxon>
        <taxon>rosids</taxon>
        <taxon>fabids</taxon>
        <taxon>Rosales</taxon>
        <taxon>Rosaceae</taxon>
        <taxon>Rosoideae</taxon>
        <taxon>Rosoideae incertae sedis</taxon>
        <taxon>Rubus</taxon>
    </lineage>
</organism>
<keyword evidence="4 8" id="KW-1133">Transmembrane helix</keyword>
<name>A0AAW1WVU7_RUBAR</name>
<reference evidence="10 11" key="1">
    <citation type="journal article" date="2023" name="G3 (Bethesda)">
        <title>A chromosome-length genome assembly and annotation of blackberry (Rubus argutus, cv. 'Hillquist').</title>
        <authorList>
            <person name="Bruna T."/>
            <person name="Aryal R."/>
            <person name="Dudchenko O."/>
            <person name="Sargent D.J."/>
            <person name="Mead D."/>
            <person name="Buti M."/>
            <person name="Cavallini A."/>
            <person name="Hytonen T."/>
            <person name="Andres J."/>
            <person name="Pham M."/>
            <person name="Weisz D."/>
            <person name="Mascagni F."/>
            <person name="Usai G."/>
            <person name="Natali L."/>
            <person name="Bassil N."/>
            <person name="Fernandez G.E."/>
            <person name="Lomsadze A."/>
            <person name="Armour M."/>
            <person name="Olukolu B."/>
            <person name="Poorten T."/>
            <person name="Britton C."/>
            <person name="Davik J."/>
            <person name="Ashrafi H."/>
            <person name="Aiden E.L."/>
            <person name="Borodovsky M."/>
            <person name="Worthington M."/>
        </authorList>
    </citation>
    <scope>NUCLEOTIDE SEQUENCE [LARGE SCALE GENOMIC DNA]</scope>
    <source>
        <strain evidence="10">PI 553951</strain>
    </source>
</reference>
<sequence length="393" mass="45043">MSSTPKKRPKPKTRAHPNSHSSSSSIPLLLEPPQSLFPTKDEFLRLVAVLAIATLVAFTYNFFYTTLINPQSKPFCDGPEDSLDFLSDSCEPCPSHGRCHEGELECDQGYKRHGKLCVEDGVIQETAKKLAERVEIRLCKVYAELMCYGTGTIWVQENDIWNDLDKHELAEHVGSDNAIYMFAKERAMETINRMLDTRTNSMGVKELKCPDMIAEQYKPSSCRIRQWITEHALLIFPVCAVLLGLTLLLRKFHQRQYLSTRVDTLYQQVCEELEEKAMMNRVNDKCEPWVVASALRDSLLSLKERKNPVLWKKVEELVQEDSRVDRYPMLVKGESKVVWEWQVEGSLSSSRINKKAEASKLKSSAGTERSSDQHLHLLNADQRQLNFDTTMLR</sequence>
<comment type="caution">
    <text evidence="10">The sequence shown here is derived from an EMBL/GenBank/DDBJ whole genome shotgun (WGS) entry which is preliminary data.</text>
</comment>